<evidence type="ECO:0000313" key="3">
    <source>
        <dbReference type="EMBL" id="AAQ91683.1"/>
    </source>
</evidence>
<organismHost>
    <name type="scientific">Lepidoptera</name>
    <name type="common">moths &amp; butterflies</name>
    <dbReference type="NCBI Taxonomy" id="7088"/>
</organismHost>
<dbReference type="Gene3D" id="3.30.70.330">
    <property type="match status" value="1"/>
</dbReference>
<proteinExistence type="predicted"/>
<dbReference type="Pfam" id="PF00076">
    <property type="entry name" value="RRM_1"/>
    <property type="match status" value="1"/>
</dbReference>
<dbReference type="OrthoDB" id="6023at10239"/>
<feature type="domain" description="RRM" evidence="2">
    <location>
        <begin position="201"/>
        <end position="288"/>
    </location>
</feature>
<dbReference type="Proteomes" id="UP000202937">
    <property type="component" value="Segment"/>
</dbReference>
<name>Q6VTU1_NPVCD</name>
<evidence type="ECO:0000259" key="2">
    <source>
        <dbReference type="PROSITE" id="PS50102"/>
    </source>
</evidence>
<reference evidence="4" key="2">
    <citation type="journal article" date="1996" name="Virus Genes">
        <title>The putative LEF-1 proteins from two distinct Choristoneura fumiferana multiple nucleopolyhedroviruses share domain homology to eukaryotic primases.</title>
        <authorList>
            <person name="Barrett J.W."/>
            <person name="Lauzon H.A."/>
            <person name="Mercuri P.S."/>
            <person name="Krell P.J."/>
            <person name="Sohi S.S."/>
            <person name="Arif B.M."/>
        </authorList>
    </citation>
    <scope>NUCLEOTIDE SEQUENCE [LARGE SCALE GENOMIC DNA]</scope>
</reference>
<reference evidence="4" key="1">
    <citation type="journal article" date="1995" name="J. Gen. Virol.">
        <title>Characterization, sequencing and phylogeny of the ecdysteroid UDP-glucosyltransferase gene from two distinct nuclear polyhedrosis viruses isolated from Choristoneura fumiferana.</title>
        <authorList>
            <person name="Barrett J.W."/>
            <person name="Krell P.J."/>
            <person name="Arif B.M."/>
        </authorList>
    </citation>
    <scope>NUCLEOTIDE SEQUENCE [LARGE SCALE GENOMIC DNA]</scope>
</reference>
<dbReference type="InterPro" id="IPR012677">
    <property type="entry name" value="Nucleotide-bd_a/b_plait_sf"/>
</dbReference>
<sequence length="309" mass="36220">MAANTRATKRRATEESEFSARLKQNKTCNLSDDEFLGYCRLEEIDYYEALKLNFEPAAPFDENFVLFVIRMANVVTKQIRKYRNLTDKHHNNLVHNVLIMIEHARNVLTHQNKKASYDKIVAAKNTNVLKICDTYMRRLEQTDKELTEAKNNFVNQLKTYNLPLAKAGLSSAVSEQLQKWLQLQPVVAKRPTTMNRILVKWVLFPNQLDYNKYQIEQELRNYFKKFGTIVNVYVCDIETSSAIIEFTTMEAQRKAIKESQSPDVHYIVTEYMLTEFYNSQLRSKLRDKINSIESQLNDLQLNLQSIQTR</sequence>
<keyword evidence="4" id="KW-1185">Reference proteome</keyword>
<dbReference type="SUPFAM" id="SSF54928">
    <property type="entry name" value="RNA-binding domain, RBD"/>
    <property type="match status" value="1"/>
</dbReference>
<dbReference type="GO" id="GO:0003723">
    <property type="term" value="F:RNA binding"/>
    <property type="evidence" value="ECO:0007669"/>
    <property type="project" value="InterPro"/>
</dbReference>
<reference evidence="3 4" key="5">
    <citation type="journal article" date="2005" name="J. Gen. Virol.">
        <title>Gene organization and sequencing of the Choristoneura fumiferana defective nucleopolyhedrovirus genome.</title>
        <authorList>
            <person name="Lauzon H.A."/>
            <person name="Jamieson P.B."/>
            <person name="Krell P.J."/>
            <person name="Arif B.M."/>
        </authorList>
    </citation>
    <scope>NUCLEOTIDE SEQUENCE [LARGE SCALE GENOMIC DNA]</scope>
</reference>
<reference evidence="4" key="3">
    <citation type="journal article" date="1999" name="J. Gen. Virol.">
        <title>Molecular analysis of the p48 gene of Choristoneura fumiferana multicapsid nucleopolyhedroviruses CfMNPV and CfDEFNPV.</title>
        <authorList>
            <person name="Li X."/>
            <person name="Lauzon H.A."/>
            <person name="Sohi S.S."/>
            <person name="Palli S.R."/>
            <person name="Retnakaran A."/>
            <person name="Arif B.M."/>
        </authorList>
    </citation>
    <scope>NUCLEOTIDE SEQUENCE [LARGE SCALE GENOMIC DNA]</scope>
</reference>
<evidence type="ECO:0000313" key="4">
    <source>
        <dbReference type="Proteomes" id="UP000202937"/>
    </source>
</evidence>
<dbReference type="EMBL" id="AY327402">
    <property type="protein sequence ID" value="AAQ91683.1"/>
    <property type="molecule type" value="Genomic_DNA"/>
</dbReference>
<dbReference type="InterPro" id="IPR035979">
    <property type="entry name" value="RBD_domain_sf"/>
</dbReference>
<dbReference type="PROSITE" id="PS50102">
    <property type="entry name" value="RRM"/>
    <property type="match status" value="1"/>
</dbReference>
<accession>Q6VTU1</accession>
<protein>
    <recommendedName>
        <fullName evidence="2">RRM domain-containing protein</fullName>
    </recommendedName>
</protein>
<evidence type="ECO:0000256" key="1">
    <source>
        <dbReference type="SAM" id="Coils"/>
    </source>
</evidence>
<feature type="coiled-coil region" evidence="1">
    <location>
        <begin position="282"/>
        <end position="309"/>
    </location>
</feature>
<dbReference type="GeneID" id="2943869"/>
<dbReference type="RefSeq" id="NP_932657.1">
    <property type="nucleotide sequence ID" value="NC_005137.2"/>
</dbReference>
<organism evidence="3 4">
    <name type="scientific">Choristoneura fumiferana defective polyhedrosis virus</name>
    <name type="common">Cfdef</name>
    <dbReference type="NCBI Taxonomy" id="74660"/>
    <lineage>
        <taxon>Viruses</taxon>
        <taxon>Viruses incertae sedis</taxon>
        <taxon>Naldaviricetes</taxon>
        <taxon>Lefavirales</taxon>
        <taxon>Baculoviridae</taxon>
        <taxon>Alphabaculovirus</taxon>
        <taxon>Alphabaculovirus alterchofumiferanae</taxon>
    </lineage>
</organism>
<keyword evidence="1" id="KW-0175">Coiled coil</keyword>
<reference evidence="3 4" key="4">
    <citation type="journal article" date="2000" name="Virology">
        <title>Characterization of an overexpressed spindle protein during a baculovirus infection.</title>
        <authorList>
            <person name="Li X."/>
            <person name="Barrett J."/>
            <person name="Pang A."/>
            <person name="Klose R.J."/>
            <person name="Krell P.J."/>
            <person name="Arif B.M."/>
        </authorList>
    </citation>
    <scope>NUCLEOTIDE SEQUENCE [LARGE SCALE GENOMIC DNA]</scope>
</reference>
<dbReference type="InterPro" id="IPR000504">
    <property type="entry name" value="RRM_dom"/>
</dbReference>
<dbReference type="KEGG" id="vg:2943869"/>